<keyword evidence="1" id="KW-0808">Transferase</keyword>
<organism evidence="1 2">
    <name type="scientific">Cedecea neteri</name>
    <dbReference type="NCBI Taxonomy" id="158822"/>
    <lineage>
        <taxon>Bacteria</taxon>
        <taxon>Pseudomonadati</taxon>
        <taxon>Pseudomonadota</taxon>
        <taxon>Gammaproteobacteria</taxon>
        <taxon>Enterobacterales</taxon>
        <taxon>Enterobacteriaceae</taxon>
        <taxon>Cedecea</taxon>
    </lineage>
</organism>
<dbReference type="Gene3D" id="1.25.40.10">
    <property type="entry name" value="Tetratricopeptide repeat domain"/>
    <property type="match status" value="1"/>
</dbReference>
<name>A0A2X3JA36_9ENTR</name>
<proteinExistence type="predicted"/>
<gene>
    <name evidence="1" type="ORF">NCTC12120_05095</name>
</gene>
<evidence type="ECO:0000313" key="1">
    <source>
        <dbReference type="EMBL" id="SQC91914.1"/>
    </source>
</evidence>
<accession>A0A2X3JA36</accession>
<dbReference type="InterPro" id="IPR011990">
    <property type="entry name" value="TPR-like_helical_dom_sf"/>
</dbReference>
<protein>
    <submittedName>
        <fullName evidence="1">Predicted O-linked N-acetylglucosamine transferase, SPINDLY family</fullName>
    </submittedName>
</protein>
<dbReference type="Proteomes" id="UP000251197">
    <property type="component" value="Unassembled WGS sequence"/>
</dbReference>
<sequence length="70" mass="8111">MFNPQLMINLGNVLKRQYRISESMDYYDQAIAIDGSIPQAWVNRSEALELLNDLSTTYTFKMVERSYSGL</sequence>
<dbReference type="GO" id="GO:0016740">
    <property type="term" value="F:transferase activity"/>
    <property type="evidence" value="ECO:0007669"/>
    <property type="project" value="UniProtKB-KW"/>
</dbReference>
<dbReference type="EMBL" id="UAVU01000008">
    <property type="protein sequence ID" value="SQC91914.1"/>
    <property type="molecule type" value="Genomic_DNA"/>
</dbReference>
<dbReference type="AlphaFoldDB" id="A0A2X3JA36"/>
<dbReference type="SUPFAM" id="SSF48452">
    <property type="entry name" value="TPR-like"/>
    <property type="match status" value="1"/>
</dbReference>
<reference evidence="1 2" key="1">
    <citation type="submission" date="2018-06" db="EMBL/GenBank/DDBJ databases">
        <authorList>
            <consortium name="Pathogen Informatics"/>
            <person name="Doyle S."/>
        </authorList>
    </citation>
    <scope>NUCLEOTIDE SEQUENCE [LARGE SCALE GENOMIC DNA]</scope>
    <source>
        <strain evidence="1 2">NCTC12120</strain>
    </source>
</reference>
<evidence type="ECO:0000313" key="2">
    <source>
        <dbReference type="Proteomes" id="UP000251197"/>
    </source>
</evidence>